<dbReference type="InterPro" id="IPR051368">
    <property type="entry name" value="SerProtInhib-TIL_Domain"/>
</dbReference>
<evidence type="ECO:0000313" key="6">
    <source>
        <dbReference type="Proteomes" id="UP000492821"/>
    </source>
</evidence>
<dbReference type="WBParaSite" id="Pan_g16126.t1">
    <property type="protein sequence ID" value="Pan_g16126.t1"/>
    <property type="gene ID" value="Pan_g16126"/>
</dbReference>
<dbReference type="Pfam" id="PF01826">
    <property type="entry name" value="TIL"/>
    <property type="match status" value="2"/>
</dbReference>
<dbReference type="GO" id="GO:0004867">
    <property type="term" value="F:serine-type endopeptidase inhibitor activity"/>
    <property type="evidence" value="ECO:0007669"/>
    <property type="project" value="UniProtKB-KW"/>
</dbReference>
<dbReference type="PANTHER" id="PTHR23259">
    <property type="entry name" value="RIDDLE"/>
    <property type="match status" value="1"/>
</dbReference>
<dbReference type="CDD" id="cd19941">
    <property type="entry name" value="TIL"/>
    <property type="match status" value="2"/>
</dbReference>
<protein>
    <submittedName>
        <fullName evidence="7">TIL domain-containing protein</fullName>
    </submittedName>
</protein>
<evidence type="ECO:0000256" key="1">
    <source>
        <dbReference type="ARBA" id="ARBA00022690"/>
    </source>
</evidence>
<dbReference type="AlphaFoldDB" id="A0A7E4V3J8"/>
<keyword evidence="4" id="KW-0732">Signal</keyword>
<evidence type="ECO:0000256" key="3">
    <source>
        <dbReference type="ARBA" id="ARBA00023157"/>
    </source>
</evidence>
<reference evidence="6" key="1">
    <citation type="journal article" date="2013" name="Genetics">
        <title>The draft genome and transcriptome of Panagrellus redivivus are shaped by the harsh demands of a free-living lifestyle.</title>
        <authorList>
            <person name="Srinivasan J."/>
            <person name="Dillman A.R."/>
            <person name="Macchietto M.G."/>
            <person name="Heikkinen L."/>
            <person name="Lakso M."/>
            <person name="Fracchia K.M."/>
            <person name="Antoshechkin I."/>
            <person name="Mortazavi A."/>
            <person name="Wong G."/>
            <person name="Sternberg P.W."/>
        </authorList>
    </citation>
    <scope>NUCLEOTIDE SEQUENCE [LARGE SCALE GENOMIC DNA]</scope>
    <source>
        <strain evidence="6">MT8872</strain>
    </source>
</reference>
<organism evidence="6 7">
    <name type="scientific">Panagrellus redivivus</name>
    <name type="common">Microworm</name>
    <dbReference type="NCBI Taxonomy" id="6233"/>
    <lineage>
        <taxon>Eukaryota</taxon>
        <taxon>Metazoa</taxon>
        <taxon>Ecdysozoa</taxon>
        <taxon>Nematoda</taxon>
        <taxon>Chromadorea</taxon>
        <taxon>Rhabditida</taxon>
        <taxon>Tylenchina</taxon>
        <taxon>Panagrolaimomorpha</taxon>
        <taxon>Panagrolaimoidea</taxon>
        <taxon>Panagrolaimidae</taxon>
        <taxon>Panagrellus</taxon>
    </lineage>
</organism>
<keyword evidence="1" id="KW-0646">Protease inhibitor</keyword>
<evidence type="ECO:0000313" key="7">
    <source>
        <dbReference type="WBParaSite" id="Pan_g16126.t1"/>
    </source>
</evidence>
<dbReference type="SUPFAM" id="SSF57567">
    <property type="entry name" value="Serine protease inhibitors"/>
    <property type="match status" value="2"/>
</dbReference>
<feature type="signal peptide" evidence="4">
    <location>
        <begin position="1"/>
        <end position="19"/>
    </location>
</feature>
<reference evidence="7" key="2">
    <citation type="submission" date="2020-10" db="UniProtKB">
        <authorList>
            <consortium name="WormBaseParasite"/>
        </authorList>
    </citation>
    <scope>IDENTIFICATION</scope>
</reference>
<feature type="domain" description="TIL" evidence="5">
    <location>
        <begin position="117"/>
        <end position="170"/>
    </location>
</feature>
<evidence type="ECO:0000256" key="2">
    <source>
        <dbReference type="ARBA" id="ARBA00022900"/>
    </source>
</evidence>
<feature type="domain" description="TIL" evidence="5">
    <location>
        <begin position="25"/>
        <end position="78"/>
    </location>
</feature>
<keyword evidence="6" id="KW-1185">Reference proteome</keyword>
<dbReference type="PANTHER" id="PTHR23259:SF70">
    <property type="entry name" value="ACCESSORY GLAND PROTEIN ACP62F-RELATED"/>
    <property type="match status" value="1"/>
</dbReference>
<evidence type="ECO:0000259" key="5">
    <source>
        <dbReference type="Pfam" id="PF01826"/>
    </source>
</evidence>
<proteinExistence type="predicted"/>
<sequence length="184" mass="19638">MSPIHLITVLALWLSLATAQTTAQCGPNEVYTTCGSCEASCQNPNPMCTQECRPAGCYCPLNGFVRNASGSCVPSSTCRLETTSRRPRRCPLIKCIPGRRCIQPICTPSSDGPVPTCQPNEVYTTCGTCESTCANLDPPCTKNCRPAGCYCPLGEFVRNANGSCVPASTCRITVRPITRPTPIP</sequence>
<keyword evidence="3" id="KW-1015">Disulfide bond</keyword>
<dbReference type="InterPro" id="IPR036084">
    <property type="entry name" value="Ser_inhib-like_sf"/>
</dbReference>
<feature type="chain" id="PRO_5028839256" evidence="4">
    <location>
        <begin position="20"/>
        <end position="184"/>
    </location>
</feature>
<evidence type="ECO:0000256" key="4">
    <source>
        <dbReference type="SAM" id="SignalP"/>
    </source>
</evidence>
<dbReference type="Gene3D" id="2.10.25.10">
    <property type="entry name" value="Laminin"/>
    <property type="match status" value="2"/>
</dbReference>
<dbReference type="Proteomes" id="UP000492821">
    <property type="component" value="Unassembled WGS sequence"/>
</dbReference>
<dbReference type="InterPro" id="IPR002919">
    <property type="entry name" value="TIL_dom"/>
</dbReference>
<name>A0A7E4V3J8_PANRE</name>
<accession>A0A7E4V3J8</accession>
<keyword evidence="2" id="KW-0722">Serine protease inhibitor</keyword>